<name>X5MM74_9HYPH</name>
<evidence type="ECO:0000256" key="4">
    <source>
        <dbReference type="ARBA" id="ARBA00023136"/>
    </source>
</evidence>
<proteinExistence type="predicted"/>
<comment type="subcellular location">
    <subcellularLocation>
        <location evidence="1">Membrane</location>
        <topology evidence="1">Multi-pass membrane protein</topology>
    </subcellularLocation>
</comment>
<protein>
    <submittedName>
        <fullName evidence="6">LrgA-associated membrane protein LrgB</fullName>
    </submittedName>
</protein>
<gene>
    <name evidence="6" type="ORF">BN1012_Phect1917</name>
</gene>
<dbReference type="AlphaFoldDB" id="X5MM74"/>
<organism evidence="6 7">
    <name type="scientific">Candidatus Phaeomarinibacter ectocarpi</name>
    <dbReference type="NCBI Taxonomy" id="1458461"/>
    <lineage>
        <taxon>Bacteria</taxon>
        <taxon>Pseudomonadati</taxon>
        <taxon>Pseudomonadota</taxon>
        <taxon>Alphaproteobacteria</taxon>
        <taxon>Hyphomicrobiales</taxon>
        <taxon>Parvibaculaceae</taxon>
        <taxon>Candidatus Phaeomarinibacter</taxon>
    </lineage>
</organism>
<dbReference type="Proteomes" id="UP000032160">
    <property type="component" value="Chromosome I"/>
</dbReference>
<dbReference type="GO" id="GO:0016020">
    <property type="term" value="C:membrane"/>
    <property type="evidence" value="ECO:0007669"/>
    <property type="project" value="UniProtKB-SubCell"/>
</dbReference>
<accession>X5MM74</accession>
<dbReference type="Pfam" id="PF04172">
    <property type="entry name" value="LrgB"/>
    <property type="match status" value="1"/>
</dbReference>
<evidence type="ECO:0000313" key="6">
    <source>
        <dbReference type="EMBL" id="CDO60130.1"/>
    </source>
</evidence>
<dbReference type="STRING" id="1458461.BN1012_Phect1917"/>
<feature type="transmembrane region" description="Helical" evidence="5">
    <location>
        <begin position="154"/>
        <end position="175"/>
    </location>
</feature>
<dbReference type="PANTHER" id="PTHR30249">
    <property type="entry name" value="PUTATIVE SEROTONIN TRANSPORTER"/>
    <property type="match status" value="1"/>
</dbReference>
<evidence type="ECO:0000256" key="2">
    <source>
        <dbReference type="ARBA" id="ARBA00022692"/>
    </source>
</evidence>
<feature type="transmembrane region" description="Helical" evidence="5">
    <location>
        <begin position="68"/>
        <end position="87"/>
    </location>
</feature>
<dbReference type="PATRIC" id="fig|1458461.3.peg.1923"/>
<keyword evidence="7" id="KW-1185">Reference proteome</keyword>
<feature type="transmembrane region" description="Helical" evidence="5">
    <location>
        <begin position="38"/>
        <end position="56"/>
    </location>
</feature>
<evidence type="ECO:0000313" key="7">
    <source>
        <dbReference type="Proteomes" id="UP000032160"/>
    </source>
</evidence>
<feature type="transmembrane region" description="Helical" evidence="5">
    <location>
        <begin position="13"/>
        <end position="31"/>
    </location>
</feature>
<dbReference type="PANTHER" id="PTHR30249:SF0">
    <property type="entry name" value="PLASTIDAL GLYCOLATE_GLYCERATE TRANSLOCATOR 1, CHLOROPLASTIC"/>
    <property type="match status" value="1"/>
</dbReference>
<keyword evidence="2 5" id="KW-0812">Transmembrane</keyword>
<dbReference type="KEGG" id="pect:BN1012_Phect1917"/>
<feature type="transmembrane region" description="Helical" evidence="5">
    <location>
        <begin position="215"/>
        <end position="236"/>
    </location>
</feature>
<keyword evidence="4 5" id="KW-0472">Membrane</keyword>
<dbReference type="InterPro" id="IPR007300">
    <property type="entry name" value="CidB/LrgB"/>
</dbReference>
<reference evidence="6 7" key="1">
    <citation type="journal article" date="2014" name="Front. Genet.">
        <title>Genome and metabolic network of "Candidatus Phaeomarinobacter ectocarpi" Ec32, a new candidate genus of Alphaproteobacteria frequently associated with brown algae.</title>
        <authorList>
            <person name="Dittami S.M."/>
            <person name="Barbeyron T."/>
            <person name="Boyen C."/>
            <person name="Cambefort J."/>
            <person name="Collet G."/>
            <person name="Delage L."/>
            <person name="Gobet A."/>
            <person name="Groisillier A."/>
            <person name="Leblanc C."/>
            <person name="Michel G."/>
            <person name="Scornet D."/>
            <person name="Siegel A."/>
            <person name="Tapia J.E."/>
            <person name="Tonon T."/>
        </authorList>
    </citation>
    <scope>NUCLEOTIDE SEQUENCE [LARGE SCALE GENOMIC DNA]</scope>
    <source>
        <strain evidence="6 7">Ec32</strain>
    </source>
</reference>
<evidence type="ECO:0000256" key="1">
    <source>
        <dbReference type="ARBA" id="ARBA00004141"/>
    </source>
</evidence>
<dbReference type="EMBL" id="HG966617">
    <property type="protein sequence ID" value="CDO60130.1"/>
    <property type="molecule type" value="Genomic_DNA"/>
</dbReference>
<evidence type="ECO:0000256" key="5">
    <source>
        <dbReference type="SAM" id="Phobius"/>
    </source>
</evidence>
<keyword evidence="3 5" id="KW-1133">Transmembrane helix</keyword>
<sequence>MGPEASGGRIMSALVWLGITIIAYLGALAFARRVNGHPLANPVLVASIPVIVLMLATDTPHEVYQEGGAWLLALLGPATVALAIPLFRNWPKVRAAAGPLFLAIGAGSATAVATALGTAWALGAEMQTLLSLAPKSVTTPIAMGIAQTTSGLPLLAAAIVIVTGVIGAVIGPWLLSRVGVVDPEAHGVALGTAAHGIGTARAFQEGEETGTFSGVAMGVNGIATALLLPWLLIWLFG</sequence>
<dbReference type="HOGENOM" id="CLU_082099_0_1_5"/>
<feature type="transmembrane region" description="Helical" evidence="5">
    <location>
        <begin position="99"/>
        <end position="122"/>
    </location>
</feature>
<evidence type="ECO:0000256" key="3">
    <source>
        <dbReference type="ARBA" id="ARBA00022989"/>
    </source>
</evidence>